<proteinExistence type="predicted"/>
<keyword evidence="2" id="KW-1185">Reference proteome</keyword>
<name>A0A4C1VIH4_EUMVA</name>
<accession>A0A4C1VIH4</accession>
<dbReference type="EMBL" id="BGZK01000337">
    <property type="protein sequence ID" value="GBP37694.1"/>
    <property type="molecule type" value="Genomic_DNA"/>
</dbReference>
<evidence type="ECO:0000313" key="2">
    <source>
        <dbReference type="Proteomes" id="UP000299102"/>
    </source>
</evidence>
<evidence type="ECO:0000313" key="1">
    <source>
        <dbReference type="EMBL" id="GBP37694.1"/>
    </source>
</evidence>
<dbReference type="AlphaFoldDB" id="A0A4C1VIH4"/>
<protein>
    <submittedName>
        <fullName evidence="1">Uncharacterized protein</fullName>
    </submittedName>
</protein>
<comment type="caution">
    <text evidence="1">The sequence shown here is derived from an EMBL/GenBank/DDBJ whole genome shotgun (WGS) entry which is preliminary data.</text>
</comment>
<reference evidence="1 2" key="1">
    <citation type="journal article" date="2019" name="Commun. Biol.">
        <title>The bagworm genome reveals a unique fibroin gene that provides high tensile strength.</title>
        <authorList>
            <person name="Kono N."/>
            <person name="Nakamura H."/>
            <person name="Ohtoshi R."/>
            <person name="Tomita M."/>
            <person name="Numata K."/>
            <person name="Arakawa K."/>
        </authorList>
    </citation>
    <scope>NUCLEOTIDE SEQUENCE [LARGE SCALE GENOMIC DNA]</scope>
</reference>
<sequence length="519" mass="56526">MHRVRVRNRASVGATVARRVYSPAPYLCMRIGATRLFGAEIVLGNRYRRVSPHPGLPLFTSARFSVASGFLTVWRRSMMDSVFFQTSLFSRALQGDGWLATVSDAPLPLHFIGGASVAHSSAPCCGCRCGYEPMARPRASSQGGHCPLGSFVCWLATSVARTVSVSHTMSSSGVSVTRSRESWYPLVGRSRSGARLCSDGWGPASARLKARLVNLLTNSSMVSTPRSLAMTSFLTYHPAPRNQAERYVLLGLETLALQSRAKGIPSRCSVGQAGAYVALVNCYFCIYGQSGGEYRPQFGGAADDVVVESFAMSGRYARPDIALVCSTRPPDLSGAVDRACFFGYRLIGGRLTDIDAILHLSSHLSSTRWILFAARSALRDDAKYALSSAYSASITSSSQSSMTMQRGYVVSVYRIQFGERQLPCGTPALIGRGIVRRRQRRRNYDVVEIPFGSEVVQYPYELQCGGMSFAKPVLFLARGQEEAQFGEQGPSKVFATCDSRVIGRMFSGLRGSFPVWVSL</sequence>
<dbReference type="Proteomes" id="UP000299102">
    <property type="component" value="Unassembled WGS sequence"/>
</dbReference>
<organism evidence="1 2">
    <name type="scientific">Eumeta variegata</name>
    <name type="common">Bagworm moth</name>
    <name type="synonym">Eumeta japonica</name>
    <dbReference type="NCBI Taxonomy" id="151549"/>
    <lineage>
        <taxon>Eukaryota</taxon>
        <taxon>Metazoa</taxon>
        <taxon>Ecdysozoa</taxon>
        <taxon>Arthropoda</taxon>
        <taxon>Hexapoda</taxon>
        <taxon>Insecta</taxon>
        <taxon>Pterygota</taxon>
        <taxon>Neoptera</taxon>
        <taxon>Endopterygota</taxon>
        <taxon>Lepidoptera</taxon>
        <taxon>Glossata</taxon>
        <taxon>Ditrysia</taxon>
        <taxon>Tineoidea</taxon>
        <taxon>Psychidae</taxon>
        <taxon>Oiketicinae</taxon>
        <taxon>Eumeta</taxon>
    </lineage>
</organism>
<gene>
    <name evidence="1" type="ORF">EVAR_23743_1</name>
</gene>